<dbReference type="Gene3D" id="2.30.30.40">
    <property type="entry name" value="SH3 Domains"/>
    <property type="match status" value="2"/>
</dbReference>
<dbReference type="PROSITE" id="PS51935">
    <property type="entry name" value="NLPC_P60"/>
    <property type="match status" value="1"/>
</dbReference>
<feature type="domain" description="SH3b" evidence="6">
    <location>
        <begin position="159"/>
        <end position="222"/>
    </location>
</feature>
<comment type="similarity">
    <text evidence="1">Belongs to the peptidase C40 family.</text>
</comment>
<protein>
    <submittedName>
        <fullName evidence="8">C40 family peptidase</fullName>
    </submittedName>
</protein>
<dbReference type="InterPro" id="IPR051202">
    <property type="entry name" value="Peptidase_C40"/>
</dbReference>
<name>A0A9D2D3W4_9FIRM</name>
<evidence type="ECO:0000256" key="2">
    <source>
        <dbReference type="ARBA" id="ARBA00022670"/>
    </source>
</evidence>
<feature type="signal peptide" evidence="5">
    <location>
        <begin position="1"/>
        <end position="26"/>
    </location>
</feature>
<gene>
    <name evidence="8" type="ORF">IAA08_08450</name>
</gene>
<dbReference type="Pfam" id="PF00877">
    <property type="entry name" value="NLPC_P60"/>
    <property type="match status" value="1"/>
</dbReference>
<feature type="domain" description="NlpC/P60" evidence="7">
    <location>
        <begin position="243"/>
        <end position="357"/>
    </location>
</feature>
<reference evidence="8" key="2">
    <citation type="submission" date="2021-04" db="EMBL/GenBank/DDBJ databases">
        <authorList>
            <person name="Gilroy R."/>
        </authorList>
    </citation>
    <scope>NUCLEOTIDE SEQUENCE</scope>
    <source>
        <strain evidence="8">CHK192-9172</strain>
    </source>
</reference>
<keyword evidence="5" id="KW-0732">Signal</keyword>
<dbReference type="InterPro" id="IPR038765">
    <property type="entry name" value="Papain-like_cys_pep_sf"/>
</dbReference>
<dbReference type="GO" id="GO:0006508">
    <property type="term" value="P:proteolysis"/>
    <property type="evidence" value="ECO:0007669"/>
    <property type="project" value="UniProtKB-KW"/>
</dbReference>
<dbReference type="SUPFAM" id="SSF54001">
    <property type="entry name" value="Cysteine proteinases"/>
    <property type="match status" value="1"/>
</dbReference>
<evidence type="ECO:0000313" key="8">
    <source>
        <dbReference type="EMBL" id="HIZ07950.1"/>
    </source>
</evidence>
<evidence type="ECO:0000256" key="4">
    <source>
        <dbReference type="ARBA" id="ARBA00022807"/>
    </source>
</evidence>
<organism evidence="8 9">
    <name type="scientific">Candidatus Eubacterium avistercoris</name>
    <dbReference type="NCBI Taxonomy" id="2838567"/>
    <lineage>
        <taxon>Bacteria</taxon>
        <taxon>Bacillati</taxon>
        <taxon>Bacillota</taxon>
        <taxon>Clostridia</taxon>
        <taxon>Eubacteriales</taxon>
        <taxon>Eubacteriaceae</taxon>
        <taxon>Eubacterium</taxon>
    </lineage>
</organism>
<dbReference type="AlphaFoldDB" id="A0A9D2D3W4"/>
<evidence type="ECO:0000313" key="9">
    <source>
        <dbReference type="Proteomes" id="UP000824024"/>
    </source>
</evidence>
<dbReference type="Proteomes" id="UP000824024">
    <property type="component" value="Unassembled WGS sequence"/>
</dbReference>
<keyword evidence="3" id="KW-0378">Hydrolase</keyword>
<evidence type="ECO:0000259" key="6">
    <source>
        <dbReference type="PROSITE" id="PS51781"/>
    </source>
</evidence>
<dbReference type="InterPro" id="IPR000064">
    <property type="entry name" value="NLP_P60_dom"/>
</dbReference>
<dbReference type="InterPro" id="IPR036028">
    <property type="entry name" value="SH3-like_dom_sf"/>
</dbReference>
<dbReference type="SUPFAM" id="SSF50044">
    <property type="entry name" value="SH3-domain"/>
    <property type="match status" value="1"/>
</dbReference>
<dbReference type="PROSITE" id="PS51781">
    <property type="entry name" value="SH3B"/>
    <property type="match status" value="2"/>
</dbReference>
<feature type="domain" description="SH3b" evidence="6">
    <location>
        <begin position="87"/>
        <end position="150"/>
    </location>
</feature>
<dbReference type="PANTHER" id="PTHR47053">
    <property type="entry name" value="MUREIN DD-ENDOPEPTIDASE MEPH-RELATED"/>
    <property type="match status" value="1"/>
</dbReference>
<keyword evidence="2" id="KW-0645">Protease</keyword>
<dbReference type="PANTHER" id="PTHR47053:SF1">
    <property type="entry name" value="MUREIN DD-ENDOPEPTIDASE MEPH-RELATED"/>
    <property type="match status" value="1"/>
</dbReference>
<dbReference type="EMBL" id="DXCH01000232">
    <property type="protein sequence ID" value="HIZ07950.1"/>
    <property type="molecule type" value="Genomic_DNA"/>
</dbReference>
<sequence>MQKSFRAATCIMAGAVFITGGTFANAAAPSAADVHFNKFQAVQSMGMPETIQQKVSAATEITPEKVEKAKDIEETAKREKQLGVDIETTGVAKVDDYVNIRKSADENSEAVGKLYNKAIATVTGEKDGWYQIKSGSVKGYVKAEYLTVGDVKAIESAGKKIAKVKADTLKIREKASQDASVKDLAAEGDKLTVAGKSTKGWVGVSVDGEQGYVSADYVEISMSYKKAVSKEEEEAAKAEKKQESKGSAVASYAGQFIGNPYVWGGTSLTNGADCSGFVMSVYAHFGVSLPHSSSALRGVGRSVSLSEIKPGDIVCYEGHVGIYAGNNTLVHASNKKDGIKYTSPITYRNIVAIRRIF</sequence>
<feature type="chain" id="PRO_5038735005" evidence="5">
    <location>
        <begin position="27"/>
        <end position="357"/>
    </location>
</feature>
<evidence type="ECO:0000256" key="5">
    <source>
        <dbReference type="SAM" id="SignalP"/>
    </source>
</evidence>
<evidence type="ECO:0000256" key="1">
    <source>
        <dbReference type="ARBA" id="ARBA00007074"/>
    </source>
</evidence>
<keyword evidence="4" id="KW-0788">Thiol protease</keyword>
<proteinExistence type="inferred from homology"/>
<accession>A0A9D2D3W4</accession>
<dbReference type="SMART" id="SM00287">
    <property type="entry name" value="SH3b"/>
    <property type="match status" value="2"/>
</dbReference>
<evidence type="ECO:0000256" key="3">
    <source>
        <dbReference type="ARBA" id="ARBA00022801"/>
    </source>
</evidence>
<reference evidence="8" key="1">
    <citation type="journal article" date="2021" name="PeerJ">
        <title>Extensive microbial diversity within the chicken gut microbiome revealed by metagenomics and culture.</title>
        <authorList>
            <person name="Gilroy R."/>
            <person name="Ravi A."/>
            <person name="Getino M."/>
            <person name="Pursley I."/>
            <person name="Horton D.L."/>
            <person name="Alikhan N.F."/>
            <person name="Baker D."/>
            <person name="Gharbi K."/>
            <person name="Hall N."/>
            <person name="Watson M."/>
            <person name="Adriaenssens E.M."/>
            <person name="Foster-Nyarko E."/>
            <person name="Jarju S."/>
            <person name="Secka A."/>
            <person name="Antonio M."/>
            <person name="Oren A."/>
            <person name="Chaudhuri R.R."/>
            <person name="La Ragione R."/>
            <person name="Hildebrand F."/>
            <person name="Pallen M.J."/>
        </authorList>
    </citation>
    <scope>NUCLEOTIDE SEQUENCE</scope>
    <source>
        <strain evidence="8">CHK192-9172</strain>
    </source>
</reference>
<comment type="caution">
    <text evidence="8">The sequence shown here is derived from an EMBL/GenBank/DDBJ whole genome shotgun (WGS) entry which is preliminary data.</text>
</comment>
<dbReference type="InterPro" id="IPR003646">
    <property type="entry name" value="SH3-like_bac-type"/>
</dbReference>
<dbReference type="Gene3D" id="3.90.1720.10">
    <property type="entry name" value="endopeptidase domain like (from Nostoc punctiforme)"/>
    <property type="match status" value="1"/>
</dbReference>
<evidence type="ECO:0000259" key="7">
    <source>
        <dbReference type="PROSITE" id="PS51935"/>
    </source>
</evidence>
<dbReference type="Pfam" id="PF08239">
    <property type="entry name" value="SH3_3"/>
    <property type="match status" value="2"/>
</dbReference>
<dbReference type="GO" id="GO:0008234">
    <property type="term" value="F:cysteine-type peptidase activity"/>
    <property type="evidence" value="ECO:0007669"/>
    <property type="project" value="UniProtKB-KW"/>
</dbReference>